<dbReference type="GO" id="GO:0033922">
    <property type="term" value="F:peptidoglycan beta-N-acetylmuramidase activity"/>
    <property type="evidence" value="ECO:0007669"/>
    <property type="project" value="InterPro"/>
</dbReference>
<reference evidence="4 5" key="1">
    <citation type="submission" date="2020-04" db="EMBL/GenBank/DDBJ databases">
        <title>Knoellia sp. isolate from air conditioner.</title>
        <authorList>
            <person name="Chea S."/>
            <person name="Kim D.-U."/>
        </authorList>
    </citation>
    <scope>NUCLEOTIDE SEQUENCE [LARGE SCALE GENOMIC DNA]</scope>
    <source>
        <strain evidence="4 5">DB2414S</strain>
    </source>
</reference>
<evidence type="ECO:0000259" key="2">
    <source>
        <dbReference type="Pfam" id="PF07075"/>
    </source>
</evidence>
<dbReference type="Pfam" id="PF07075">
    <property type="entry name" value="NamZ_N"/>
    <property type="match status" value="1"/>
</dbReference>
<evidence type="ECO:0000256" key="1">
    <source>
        <dbReference type="SAM" id="SignalP"/>
    </source>
</evidence>
<dbReference type="InterPro" id="IPR048502">
    <property type="entry name" value="NamZ_N"/>
</dbReference>
<evidence type="ECO:0000259" key="3">
    <source>
        <dbReference type="Pfam" id="PF20732"/>
    </source>
</evidence>
<name>A0A849HGW7_9MICO</name>
<dbReference type="InterPro" id="IPR048503">
    <property type="entry name" value="NamZ_C"/>
</dbReference>
<feature type="chain" id="PRO_5032466053" evidence="1">
    <location>
        <begin position="30"/>
        <end position="437"/>
    </location>
</feature>
<evidence type="ECO:0000313" key="4">
    <source>
        <dbReference type="EMBL" id="NNM47205.1"/>
    </source>
</evidence>
<feature type="domain" description="Peptidoglycan beta-N-acetylmuramidase NamZ N-terminal" evidence="2">
    <location>
        <begin position="63"/>
        <end position="271"/>
    </location>
</feature>
<feature type="domain" description="Peptidoglycan beta-N-acetylmuramidase NamZ C-terminal" evidence="3">
    <location>
        <begin position="275"/>
        <end position="432"/>
    </location>
</feature>
<sequence>MSALNRRQLLTAAGVSALAVPAAAAAANAAGTPAATNYPSRKVTTGAEVQAAKGWSELRGQKVGIITNPTGILTNLRSIVDEMHEAGTVDIVGVFGPEHGFRGTAQAGGSEGTTTDPRTGLTVYDAYGAGVTKMTDLFRKAGVETVVFDIQDAGARFYTYIWTMYTAMRAAVATDARFVVLDRPNPTGGTARGPMMTTAYTSGVGAKEIVQAHGMSVGELARFFDAEFLPADAGGRLRDLTVVEMSGWRRDVVYAATGLPWVMPSPNMPTPDTALVYPGTGMFEGTNLSEGRGTTRPFELIGAPYVDYKWAERLAGRGISGVGFREAYFTPTFNKHANLVCGGVQVHITDTATFDPLRVAVEVLVAAKSLYSDFQWRYDSYDPQRPYWIDKLSGSTRLRDQITAGASADEVIGAWKAELAAFDARRQQYLIYRGPAN</sequence>
<gene>
    <name evidence="4" type="ORF">HJG52_14490</name>
</gene>
<dbReference type="Proteomes" id="UP000588586">
    <property type="component" value="Unassembled WGS sequence"/>
</dbReference>
<accession>A0A849HGW7</accession>
<dbReference type="Pfam" id="PF20732">
    <property type="entry name" value="NamZ_C"/>
    <property type="match status" value="1"/>
</dbReference>
<dbReference type="PROSITE" id="PS51318">
    <property type="entry name" value="TAT"/>
    <property type="match status" value="1"/>
</dbReference>
<evidence type="ECO:0000313" key="5">
    <source>
        <dbReference type="Proteomes" id="UP000588586"/>
    </source>
</evidence>
<dbReference type="PANTHER" id="PTHR42915:SF1">
    <property type="entry name" value="PEPTIDOGLYCAN BETA-N-ACETYLMURAMIDASE NAMZ"/>
    <property type="match status" value="1"/>
</dbReference>
<dbReference type="PIRSF" id="PIRSF016719">
    <property type="entry name" value="UCP016719"/>
    <property type="match status" value="1"/>
</dbReference>
<keyword evidence="1" id="KW-0732">Signal</keyword>
<dbReference type="InterPro" id="IPR008302">
    <property type="entry name" value="NamZ"/>
</dbReference>
<dbReference type="Gene3D" id="3.40.50.12170">
    <property type="entry name" value="Uncharacterised protein PF07075, DUF1343"/>
    <property type="match status" value="1"/>
</dbReference>
<protein>
    <submittedName>
        <fullName evidence="4">DUF1343 domain-containing protein</fullName>
    </submittedName>
</protein>
<feature type="signal peptide" evidence="1">
    <location>
        <begin position="1"/>
        <end position="29"/>
    </location>
</feature>
<comment type="caution">
    <text evidence="4">The sequence shown here is derived from an EMBL/GenBank/DDBJ whole genome shotgun (WGS) entry which is preliminary data.</text>
</comment>
<organism evidence="4 5">
    <name type="scientific">Knoellia koreensis</name>
    <dbReference type="NCBI Taxonomy" id="2730921"/>
    <lineage>
        <taxon>Bacteria</taxon>
        <taxon>Bacillati</taxon>
        <taxon>Actinomycetota</taxon>
        <taxon>Actinomycetes</taxon>
        <taxon>Micrococcales</taxon>
        <taxon>Intrasporangiaceae</taxon>
        <taxon>Knoellia</taxon>
    </lineage>
</organism>
<dbReference type="InterPro" id="IPR006311">
    <property type="entry name" value="TAT_signal"/>
</dbReference>
<dbReference type="RefSeq" id="WP_171244333.1">
    <property type="nucleotide sequence ID" value="NZ_JABEPQ010000003.1"/>
</dbReference>
<proteinExistence type="predicted"/>
<keyword evidence="5" id="KW-1185">Reference proteome</keyword>
<dbReference type="AlphaFoldDB" id="A0A849HGW7"/>
<dbReference type="EMBL" id="JABEPQ010000003">
    <property type="protein sequence ID" value="NNM47205.1"/>
    <property type="molecule type" value="Genomic_DNA"/>
</dbReference>
<dbReference type="Gene3D" id="3.90.1150.140">
    <property type="match status" value="1"/>
</dbReference>
<dbReference type="PANTHER" id="PTHR42915">
    <property type="entry name" value="HYPOTHETICAL 460 KDA PROTEIN IN FEUA-SIGW INTERGENIC REGION [PRECURSOR]"/>
    <property type="match status" value="1"/>
</dbReference>